<evidence type="ECO:0008006" key="11">
    <source>
        <dbReference type="Google" id="ProtNLM"/>
    </source>
</evidence>
<dbReference type="InterPro" id="IPR024478">
    <property type="entry name" value="HlyB_4HB_MCP"/>
</dbReference>
<evidence type="ECO:0000256" key="3">
    <source>
        <dbReference type="ARBA" id="ARBA00023224"/>
    </source>
</evidence>
<dbReference type="Pfam" id="PF00015">
    <property type="entry name" value="MCPsignal"/>
    <property type="match status" value="1"/>
</dbReference>
<dbReference type="GO" id="GO:0004888">
    <property type="term" value="F:transmembrane signaling receptor activity"/>
    <property type="evidence" value="ECO:0007669"/>
    <property type="project" value="InterPro"/>
</dbReference>
<keyword evidence="6" id="KW-0472">Membrane</keyword>
<comment type="caution">
    <text evidence="9">The sequence shown here is derived from an EMBL/GenBank/DDBJ whole genome shotgun (WGS) entry which is preliminary data.</text>
</comment>
<comment type="similarity">
    <text evidence="4">Belongs to the methyl-accepting chemotaxis (MCP) protein family.</text>
</comment>
<evidence type="ECO:0000256" key="1">
    <source>
        <dbReference type="ARBA" id="ARBA00022692"/>
    </source>
</evidence>
<evidence type="ECO:0000256" key="5">
    <source>
        <dbReference type="PROSITE-ProRule" id="PRU00284"/>
    </source>
</evidence>
<name>A0A919N1W5_9ACTN</name>
<sequence length="544" mass="55068">MNAYAGAVAGAPVARGRRSFADLSVNIKILTAVGLAALVALLVGVLGLSALADASRSAQLIYRSNVASIRAIGAVDKAMAQVQSDSANQALSLDAASTARFTEAVTADLQQVQAGLTAYRQSYPAGDPAVIDDLATKWQAYADLVEEKQIPAGNNNDLTAWAKIRDTQTQPLIDAVDKDLVTLTATEDADAARNAAAAQSTYDSSRIQSIVLLVVGLLLALGLGVFVARSIVRSLHKVKTVCDALAANDLTRSTGLTSRDEPGQMGRALDTAVAVLRQAVTTIGGSAVTLASASEELSAVSTQLQAGAADAAQRATTATSASEEVNAGVQSIAAGAEQMSASITEIANNAGKAAEVSQTGMAVAERTTSQVAALGAASAEIGDVVRLITSIAEQTNLLALNATIEAARAGELGKGFAVVAGEVKELAQQTAKATEEITARIGNIQASSGTAATAIGEITDVIGRIGDYTTTIASAVEEQTATTGEMSRSVAEAASSSADVARTVAGVAEVASATADGAKATQQAAGDLTRLASDLTNLVGSFRH</sequence>
<evidence type="ECO:0000259" key="8">
    <source>
        <dbReference type="PROSITE" id="PS50885"/>
    </source>
</evidence>
<dbReference type="PROSITE" id="PS50111">
    <property type="entry name" value="CHEMOTAXIS_TRANSDUC_2"/>
    <property type="match status" value="1"/>
</dbReference>
<feature type="domain" description="HAMP" evidence="8">
    <location>
        <begin position="229"/>
        <end position="281"/>
    </location>
</feature>
<dbReference type="Pfam" id="PF12729">
    <property type="entry name" value="4HB_MCP_1"/>
    <property type="match status" value="1"/>
</dbReference>
<dbReference type="PRINTS" id="PR00260">
    <property type="entry name" value="CHEMTRNSDUCR"/>
</dbReference>
<dbReference type="SMART" id="SM00304">
    <property type="entry name" value="HAMP"/>
    <property type="match status" value="1"/>
</dbReference>
<dbReference type="SUPFAM" id="SSF58104">
    <property type="entry name" value="Methyl-accepting chemotaxis protein (MCP) signaling domain"/>
    <property type="match status" value="1"/>
</dbReference>
<keyword evidence="2 6" id="KW-1133">Transmembrane helix</keyword>
<feature type="domain" description="Methyl-accepting transducer" evidence="7">
    <location>
        <begin position="286"/>
        <end position="532"/>
    </location>
</feature>
<evidence type="ECO:0000313" key="10">
    <source>
        <dbReference type="Proteomes" id="UP000629619"/>
    </source>
</evidence>
<feature type="transmembrane region" description="Helical" evidence="6">
    <location>
        <begin position="29"/>
        <end position="52"/>
    </location>
</feature>
<dbReference type="RefSeq" id="WP_203676003.1">
    <property type="nucleotide sequence ID" value="NZ_BOMW01000002.1"/>
</dbReference>
<reference evidence="9" key="1">
    <citation type="submission" date="2021-01" db="EMBL/GenBank/DDBJ databases">
        <title>Whole genome shotgun sequence of Actinoplanes siamensis NBRC 109076.</title>
        <authorList>
            <person name="Komaki H."/>
            <person name="Tamura T."/>
        </authorList>
    </citation>
    <scope>NUCLEOTIDE SEQUENCE</scope>
    <source>
        <strain evidence="9">NBRC 109076</strain>
    </source>
</reference>
<dbReference type="SMART" id="SM00283">
    <property type="entry name" value="MA"/>
    <property type="match status" value="1"/>
</dbReference>
<keyword evidence="3 5" id="KW-0807">Transducer</keyword>
<evidence type="ECO:0000259" key="7">
    <source>
        <dbReference type="PROSITE" id="PS50111"/>
    </source>
</evidence>
<protein>
    <recommendedName>
        <fullName evidence="11">Methyl-accepting chemotaxis protein</fullName>
    </recommendedName>
</protein>
<dbReference type="PANTHER" id="PTHR32089:SF112">
    <property type="entry name" value="LYSOZYME-LIKE PROTEIN-RELATED"/>
    <property type="match status" value="1"/>
</dbReference>
<dbReference type="GO" id="GO:0016020">
    <property type="term" value="C:membrane"/>
    <property type="evidence" value="ECO:0007669"/>
    <property type="project" value="InterPro"/>
</dbReference>
<dbReference type="EMBL" id="BOMW01000002">
    <property type="protein sequence ID" value="GIF02516.1"/>
    <property type="molecule type" value="Genomic_DNA"/>
</dbReference>
<keyword evidence="1 6" id="KW-0812">Transmembrane</keyword>
<evidence type="ECO:0000256" key="4">
    <source>
        <dbReference type="ARBA" id="ARBA00029447"/>
    </source>
</evidence>
<dbReference type="GO" id="GO:0006935">
    <property type="term" value="P:chemotaxis"/>
    <property type="evidence" value="ECO:0007669"/>
    <property type="project" value="InterPro"/>
</dbReference>
<dbReference type="AlphaFoldDB" id="A0A919N1W5"/>
<dbReference type="InterPro" id="IPR004090">
    <property type="entry name" value="Chemotax_Me-accpt_rcpt"/>
</dbReference>
<feature type="transmembrane region" description="Helical" evidence="6">
    <location>
        <begin position="210"/>
        <end position="232"/>
    </location>
</feature>
<dbReference type="InterPro" id="IPR004089">
    <property type="entry name" value="MCPsignal_dom"/>
</dbReference>
<dbReference type="Proteomes" id="UP000629619">
    <property type="component" value="Unassembled WGS sequence"/>
</dbReference>
<evidence type="ECO:0000313" key="9">
    <source>
        <dbReference type="EMBL" id="GIF02516.1"/>
    </source>
</evidence>
<accession>A0A919N1W5</accession>
<gene>
    <name evidence="9" type="ORF">Asi03nite_00540</name>
</gene>
<evidence type="ECO:0000256" key="6">
    <source>
        <dbReference type="SAM" id="Phobius"/>
    </source>
</evidence>
<proteinExistence type="inferred from homology"/>
<organism evidence="9 10">
    <name type="scientific">Actinoplanes siamensis</name>
    <dbReference type="NCBI Taxonomy" id="1223317"/>
    <lineage>
        <taxon>Bacteria</taxon>
        <taxon>Bacillati</taxon>
        <taxon>Actinomycetota</taxon>
        <taxon>Actinomycetes</taxon>
        <taxon>Micromonosporales</taxon>
        <taxon>Micromonosporaceae</taxon>
        <taxon>Actinoplanes</taxon>
    </lineage>
</organism>
<dbReference type="InterPro" id="IPR003660">
    <property type="entry name" value="HAMP_dom"/>
</dbReference>
<dbReference type="PANTHER" id="PTHR32089">
    <property type="entry name" value="METHYL-ACCEPTING CHEMOTAXIS PROTEIN MCPB"/>
    <property type="match status" value="1"/>
</dbReference>
<evidence type="ECO:0000256" key="2">
    <source>
        <dbReference type="ARBA" id="ARBA00022989"/>
    </source>
</evidence>
<dbReference type="Gene3D" id="1.10.287.950">
    <property type="entry name" value="Methyl-accepting chemotaxis protein"/>
    <property type="match status" value="1"/>
</dbReference>
<dbReference type="PROSITE" id="PS50885">
    <property type="entry name" value="HAMP"/>
    <property type="match status" value="1"/>
</dbReference>
<dbReference type="GO" id="GO:0007165">
    <property type="term" value="P:signal transduction"/>
    <property type="evidence" value="ECO:0007669"/>
    <property type="project" value="UniProtKB-KW"/>
</dbReference>
<keyword evidence="10" id="KW-1185">Reference proteome</keyword>
<dbReference type="Pfam" id="PF00672">
    <property type="entry name" value="HAMP"/>
    <property type="match status" value="1"/>
</dbReference>